<gene>
    <name evidence="2" type="ORF">EZS27_003912</name>
</gene>
<dbReference type="SUPFAM" id="SSF52402">
    <property type="entry name" value="Adenine nucleotide alpha hydrolases-like"/>
    <property type="match status" value="1"/>
</dbReference>
<feature type="domain" description="Phosphoadenosine phosphosulphate reductase" evidence="1">
    <location>
        <begin position="33"/>
        <end position="223"/>
    </location>
</feature>
<dbReference type="EMBL" id="SNRY01000063">
    <property type="protein sequence ID" value="KAA6348679.1"/>
    <property type="molecule type" value="Genomic_DNA"/>
</dbReference>
<dbReference type="InterPro" id="IPR014729">
    <property type="entry name" value="Rossmann-like_a/b/a_fold"/>
</dbReference>
<evidence type="ECO:0000259" key="1">
    <source>
        <dbReference type="Pfam" id="PF01507"/>
    </source>
</evidence>
<dbReference type="InterPro" id="IPR002500">
    <property type="entry name" value="PAPS_reduct_dom"/>
</dbReference>
<dbReference type="AlphaFoldDB" id="A0A5J4SR45"/>
<dbReference type="PANTHER" id="PTHR43196">
    <property type="entry name" value="SULFATE ADENYLYLTRANSFERASE SUBUNIT 2"/>
    <property type="match status" value="1"/>
</dbReference>
<accession>A0A5J4SR45</accession>
<dbReference type="Pfam" id="PF01507">
    <property type="entry name" value="PAPS_reduct"/>
    <property type="match status" value="1"/>
</dbReference>
<name>A0A5J4SR45_9ZZZZ</name>
<sequence>MRTGLLQKEQEAIKFIRKAYQLALSMSEEGFHVAFSGGKDSQVLLALMELSGCKYKAHMQVTSVDPPQLMKFVRSNYSQVELHLPEKNMKQLIIEKGMLPLQNRRYCCEKLKEISGGGTCVCTGIRAAESVRRSKRASIEIAEHKGQFTDIEGCELHKRIQSDLFEIESDTVVSCVGGKDKVLISPIFNWSNADVWNFIRGNSMEYCKLYNMGFHRIGCLFCPMASKREKAKEYRMFPRFAEKVYIPAIRELRERGKYSEFASAEDVFFWWILNKSREEFLSNRKMKDLFKN</sequence>
<comment type="caution">
    <text evidence="2">The sequence shown here is derived from an EMBL/GenBank/DDBJ whole genome shotgun (WGS) entry which is preliminary data.</text>
</comment>
<keyword evidence="2" id="KW-0560">Oxidoreductase</keyword>
<protein>
    <submittedName>
        <fullName evidence="2">Phosphoadenosine phosphosulfate reductase</fullName>
        <ecNumber evidence="2">1.8.4.8</ecNumber>
    </submittedName>
</protein>
<dbReference type="GO" id="GO:0004604">
    <property type="term" value="F:phosphoadenylyl-sulfate reductase (thioredoxin) activity"/>
    <property type="evidence" value="ECO:0007669"/>
    <property type="project" value="UniProtKB-EC"/>
</dbReference>
<dbReference type="Gene3D" id="3.40.50.620">
    <property type="entry name" value="HUPs"/>
    <property type="match status" value="1"/>
</dbReference>
<proteinExistence type="predicted"/>
<dbReference type="EC" id="1.8.4.8" evidence="2"/>
<reference evidence="2" key="1">
    <citation type="submission" date="2019-03" db="EMBL/GenBank/DDBJ databases">
        <title>Single cell metagenomics reveals metabolic interactions within the superorganism composed of flagellate Streblomastix strix and complex community of Bacteroidetes bacteria on its surface.</title>
        <authorList>
            <person name="Treitli S.C."/>
            <person name="Kolisko M."/>
            <person name="Husnik F."/>
            <person name="Keeling P."/>
            <person name="Hampl V."/>
        </authorList>
    </citation>
    <scope>NUCLEOTIDE SEQUENCE</scope>
    <source>
        <strain evidence="2">STM</strain>
    </source>
</reference>
<dbReference type="PANTHER" id="PTHR43196:SF2">
    <property type="entry name" value="PHOSPHOADENOSINE PHOSPHOSULFATE REDUCTASE"/>
    <property type="match status" value="1"/>
</dbReference>
<dbReference type="InterPro" id="IPR050128">
    <property type="entry name" value="Sulfate_adenylyltrnsfr_sub2"/>
</dbReference>
<organism evidence="2">
    <name type="scientific">termite gut metagenome</name>
    <dbReference type="NCBI Taxonomy" id="433724"/>
    <lineage>
        <taxon>unclassified sequences</taxon>
        <taxon>metagenomes</taxon>
        <taxon>organismal metagenomes</taxon>
    </lineage>
</organism>
<evidence type="ECO:0000313" key="2">
    <source>
        <dbReference type="EMBL" id="KAA6348679.1"/>
    </source>
</evidence>